<keyword evidence="1" id="KW-1133">Transmembrane helix</keyword>
<keyword evidence="1" id="KW-0472">Membrane</keyword>
<proteinExistence type="predicted"/>
<evidence type="ECO:0008006" key="4">
    <source>
        <dbReference type="Google" id="ProtNLM"/>
    </source>
</evidence>
<comment type="caution">
    <text evidence="2">The sequence shown here is derived from an EMBL/GenBank/DDBJ whole genome shotgun (WGS) entry which is preliminary data.</text>
</comment>
<evidence type="ECO:0000256" key="1">
    <source>
        <dbReference type="SAM" id="Phobius"/>
    </source>
</evidence>
<evidence type="ECO:0000313" key="2">
    <source>
        <dbReference type="EMBL" id="KAK7838020.1"/>
    </source>
</evidence>
<keyword evidence="3" id="KW-1185">Reference proteome</keyword>
<keyword evidence="1" id="KW-0812">Transmembrane</keyword>
<dbReference type="EMBL" id="PKMF04000315">
    <property type="protein sequence ID" value="KAK7838020.1"/>
    <property type="molecule type" value="Genomic_DNA"/>
</dbReference>
<protein>
    <recommendedName>
        <fullName evidence="4">NADH dehydrogenase subunit 6</fullName>
    </recommendedName>
</protein>
<accession>A0AAW0KGY7</accession>
<dbReference type="AlphaFoldDB" id="A0AAW0KGY7"/>
<gene>
    <name evidence="2" type="ORF">CFP56_020309</name>
</gene>
<dbReference type="Proteomes" id="UP000237347">
    <property type="component" value="Unassembled WGS sequence"/>
</dbReference>
<evidence type="ECO:0000313" key="3">
    <source>
        <dbReference type="Proteomes" id="UP000237347"/>
    </source>
</evidence>
<feature type="transmembrane region" description="Helical" evidence="1">
    <location>
        <begin position="32"/>
        <end position="52"/>
    </location>
</feature>
<sequence length="81" mass="9076">MIFGLVLLFFSIAAMMVSFASAFFLVMEPSNQLILVTSLAGITVLAFLWVGFPLNYSKVKSTWFFPIFIRKVGGKKVNCFI</sequence>
<reference evidence="2 3" key="1">
    <citation type="journal article" date="2018" name="Sci. Data">
        <title>The draft genome sequence of cork oak.</title>
        <authorList>
            <person name="Ramos A.M."/>
            <person name="Usie A."/>
            <person name="Barbosa P."/>
            <person name="Barros P.M."/>
            <person name="Capote T."/>
            <person name="Chaves I."/>
            <person name="Simoes F."/>
            <person name="Abreu I."/>
            <person name="Carrasquinho I."/>
            <person name="Faro C."/>
            <person name="Guimaraes J.B."/>
            <person name="Mendonca D."/>
            <person name="Nobrega F."/>
            <person name="Rodrigues L."/>
            <person name="Saibo N.J.M."/>
            <person name="Varela M.C."/>
            <person name="Egas C."/>
            <person name="Matos J."/>
            <person name="Miguel C.M."/>
            <person name="Oliveira M.M."/>
            <person name="Ricardo C.P."/>
            <person name="Goncalves S."/>
        </authorList>
    </citation>
    <scope>NUCLEOTIDE SEQUENCE [LARGE SCALE GENOMIC DNA]</scope>
    <source>
        <strain evidence="3">cv. HL8</strain>
    </source>
</reference>
<organism evidence="2 3">
    <name type="scientific">Quercus suber</name>
    <name type="common">Cork oak</name>
    <dbReference type="NCBI Taxonomy" id="58331"/>
    <lineage>
        <taxon>Eukaryota</taxon>
        <taxon>Viridiplantae</taxon>
        <taxon>Streptophyta</taxon>
        <taxon>Embryophyta</taxon>
        <taxon>Tracheophyta</taxon>
        <taxon>Spermatophyta</taxon>
        <taxon>Magnoliopsida</taxon>
        <taxon>eudicotyledons</taxon>
        <taxon>Gunneridae</taxon>
        <taxon>Pentapetalae</taxon>
        <taxon>rosids</taxon>
        <taxon>fabids</taxon>
        <taxon>Fagales</taxon>
        <taxon>Fagaceae</taxon>
        <taxon>Quercus</taxon>
    </lineage>
</organism>
<name>A0AAW0KGY7_QUESU</name>